<comment type="caution">
    <text evidence="1">The sequence shown here is derived from an EMBL/GenBank/DDBJ whole genome shotgun (WGS) entry which is preliminary data.</text>
</comment>
<organism evidence="1 2">
    <name type="scientific">Vaccinium darrowii</name>
    <dbReference type="NCBI Taxonomy" id="229202"/>
    <lineage>
        <taxon>Eukaryota</taxon>
        <taxon>Viridiplantae</taxon>
        <taxon>Streptophyta</taxon>
        <taxon>Embryophyta</taxon>
        <taxon>Tracheophyta</taxon>
        <taxon>Spermatophyta</taxon>
        <taxon>Magnoliopsida</taxon>
        <taxon>eudicotyledons</taxon>
        <taxon>Gunneridae</taxon>
        <taxon>Pentapetalae</taxon>
        <taxon>asterids</taxon>
        <taxon>Ericales</taxon>
        <taxon>Ericaceae</taxon>
        <taxon>Vaccinioideae</taxon>
        <taxon>Vaccinieae</taxon>
        <taxon>Vaccinium</taxon>
    </lineage>
</organism>
<dbReference type="EMBL" id="CM037159">
    <property type="protein sequence ID" value="KAH7864936.1"/>
    <property type="molecule type" value="Genomic_DNA"/>
</dbReference>
<protein>
    <submittedName>
        <fullName evidence="1">Uncharacterized protein</fullName>
    </submittedName>
</protein>
<accession>A0ACB7ZHA1</accession>
<evidence type="ECO:0000313" key="1">
    <source>
        <dbReference type="EMBL" id="KAH7864936.1"/>
    </source>
</evidence>
<reference evidence="1 2" key="1">
    <citation type="journal article" date="2021" name="Hortic Res">
        <title>High-quality reference genome and annotation aids understanding of berry development for evergreen blueberry (Vaccinium darrowii).</title>
        <authorList>
            <person name="Yu J."/>
            <person name="Hulse-Kemp A.M."/>
            <person name="Babiker E."/>
            <person name="Staton M."/>
        </authorList>
    </citation>
    <scope>NUCLEOTIDE SEQUENCE [LARGE SCALE GENOMIC DNA]</scope>
    <source>
        <strain evidence="2">cv. NJ 8807/NJ 8810</strain>
        <tissue evidence="1">Young leaf</tissue>
    </source>
</reference>
<sequence length="407" mass="46168">MAVQEPFIRWLFVKHPLKFCRNGGFFYMETGHGARVIVAAAVDNGANHLYYRAASTFVASYRGILPLGSVFRWNFRKDVVAWLNSVVYHSFVRYSGQHIGRCWYVLDVPGPEFTGPTRIPLGLGHVFQGEGMGQWVLLKHGNKAWSVFICDNELTHGWEQFCDDHDLQVNYKVVIGCERQWVFEVFVLDDTNVSVVYPWSRADHGWQALLPLPGDIVSSCLPSVMERQQLDLKFMLVITPDADFFMELQDCVSRLFGNTGVEEIKIKMGIHAWVIPFADGRLDSIILGQFVAVLELDVFDCVFVAVSPALELQVIVFGLSAVWAAMDGYVYGPFCASFRAVLGLMYGRRLDKFLLPWLILRFVKLQLLCTKYLPSAYTRIILQFLVHAECGMVGCLVYNCDLDFAVI</sequence>
<dbReference type="Proteomes" id="UP000828048">
    <property type="component" value="Chromosome 9"/>
</dbReference>
<evidence type="ECO:0000313" key="2">
    <source>
        <dbReference type="Proteomes" id="UP000828048"/>
    </source>
</evidence>
<keyword evidence="2" id="KW-1185">Reference proteome</keyword>
<gene>
    <name evidence="1" type="ORF">Vadar_000147</name>
</gene>
<proteinExistence type="predicted"/>
<name>A0ACB7ZHA1_9ERIC</name>